<reference evidence="1" key="1">
    <citation type="journal article" date="2020" name="mSystems">
        <title>Genome- and Community-Level Interaction Insights into Carbon Utilization and Element Cycling Functions of Hydrothermarchaeota in Hydrothermal Sediment.</title>
        <authorList>
            <person name="Zhou Z."/>
            <person name="Liu Y."/>
            <person name="Xu W."/>
            <person name="Pan J."/>
            <person name="Luo Z.H."/>
            <person name="Li M."/>
        </authorList>
    </citation>
    <scope>NUCLEOTIDE SEQUENCE [LARGE SCALE GENOMIC DNA]</scope>
    <source>
        <strain evidence="1">SpSt-1233</strain>
    </source>
</reference>
<accession>A0A7V2F2Z4</accession>
<dbReference type="NCBIfam" id="TIGR01683">
    <property type="entry name" value="thiS"/>
    <property type="match status" value="1"/>
</dbReference>
<dbReference type="Gene3D" id="3.10.20.30">
    <property type="match status" value="1"/>
</dbReference>
<dbReference type="EMBL" id="DSEC01000167">
    <property type="protein sequence ID" value="HER43292.1"/>
    <property type="molecule type" value="Genomic_DNA"/>
</dbReference>
<dbReference type="Pfam" id="PF02597">
    <property type="entry name" value="ThiS"/>
    <property type="match status" value="1"/>
</dbReference>
<dbReference type="InterPro" id="IPR016155">
    <property type="entry name" value="Mopterin_synth/thiamin_S_b"/>
</dbReference>
<dbReference type="SUPFAM" id="SSF54285">
    <property type="entry name" value="MoaD/ThiS"/>
    <property type="match status" value="1"/>
</dbReference>
<dbReference type="AlphaFoldDB" id="A0A7V2F2Z4"/>
<dbReference type="Proteomes" id="UP000886069">
    <property type="component" value="Unassembled WGS sequence"/>
</dbReference>
<dbReference type="CDD" id="cd00565">
    <property type="entry name" value="Ubl_ThiS"/>
    <property type="match status" value="1"/>
</dbReference>
<dbReference type="InterPro" id="IPR003749">
    <property type="entry name" value="ThiS/MoaD-like"/>
</dbReference>
<organism evidence="1">
    <name type="scientific">Eiseniibacteriota bacterium</name>
    <dbReference type="NCBI Taxonomy" id="2212470"/>
    <lineage>
        <taxon>Bacteria</taxon>
        <taxon>Candidatus Eiseniibacteriota</taxon>
    </lineage>
</organism>
<dbReference type="InterPro" id="IPR010035">
    <property type="entry name" value="Thi_S"/>
</dbReference>
<proteinExistence type="predicted"/>
<sequence length="71" mass="8188">MRNESMIRINNRDKLEWKEGMTVQNLLDEMGYSYTLITVTVDDRLVPEEDYESFTIHDGAEVGVFHLAHGG</sequence>
<comment type="caution">
    <text evidence="1">The sequence shown here is derived from an EMBL/GenBank/DDBJ whole genome shotgun (WGS) entry which is preliminary data.</text>
</comment>
<evidence type="ECO:0000313" key="1">
    <source>
        <dbReference type="EMBL" id="HER43292.1"/>
    </source>
</evidence>
<name>A0A7V2F2Z4_UNCEI</name>
<protein>
    <submittedName>
        <fullName evidence="1">Sulfur carrier protein ThiS</fullName>
    </submittedName>
</protein>
<gene>
    <name evidence="1" type="primary">thiS</name>
    <name evidence="1" type="ORF">ENO08_02385</name>
</gene>
<dbReference type="InterPro" id="IPR012675">
    <property type="entry name" value="Beta-grasp_dom_sf"/>
</dbReference>